<dbReference type="AlphaFoldDB" id="A0AAV2REY9"/>
<sequence>MWGSRGGTCPATALATRLLLLSTALFLCVSGNRWPADYGLNPRYHPDAPQSRLILNPFNIFGNPKCSYNENEGVCYGEVECLSLAGTFGNFCDGLLTGICCMFLRTCEMRTSQEVAYFRNVQYPQSDNAQEQCTFKIVKQSSQFCGLKMDMEKFELPSDSLTSLLITGIKDDTLPHLTGSHTGSTCK</sequence>
<dbReference type="PANTHER" id="PTHR33236">
    <property type="entry name" value="INTRAFLAGELLAR TRANSPORT PROTEIN 122 FAMILY PROTEIN-RELATED"/>
    <property type="match status" value="1"/>
</dbReference>
<feature type="non-terminal residue" evidence="2">
    <location>
        <position position="187"/>
    </location>
</feature>
<evidence type="ECO:0000256" key="1">
    <source>
        <dbReference type="SAM" id="SignalP"/>
    </source>
</evidence>
<evidence type="ECO:0000313" key="2">
    <source>
        <dbReference type="EMBL" id="CAL4124309.1"/>
    </source>
</evidence>
<protein>
    <recommendedName>
        <fullName evidence="4">CUB domain-containing protein</fullName>
    </recommendedName>
</protein>
<gene>
    <name evidence="2" type="ORF">MNOR_LOCUS24414</name>
</gene>
<keyword evidence="3" id="KW-1185">Reference proteome</keyword>
<comment type="caution">
    <text evidence="2">The sequence shown here is derived from an EMBL/GenBank/DDBJ whole genome shotgun (WGS) entry which is preliminary data.</text>
</comment>
<name>A0AAV2REY9_MEGNR</name>
<dbReference type="PANTHER" id="PTHR33236:SF12">
    <property type="entry name" value="CUB DOMAIN-CONTAINING PROTEIN-RELATED"/>
    <property type="match status" value="1"/>
</dbReference>
<organism evidence="2 3">
    <name type="scientific">Meganyctiphanes norvegica</name>
    <name type="common">Northern krill</name>
    <name type="synonym">Thysanopoda norvegica</name>
    <dbReference type="NCBI Taxonomy" id="48144"/>
    <lineage>
        <taxon>Eukaryota</taxon>
        <taxon>Metazoa</taxon>
        <taxon>Ecdysozoa</taxon>
        <taxon>Arthropoda</taxon>
        <taxon>Crustacea</taxon>
        <taxon>Multicrustacea</taxon>
        <taxon>Malacostraca</taxon>
        <taxon>Eumalacostraca</taxon>
        <taxon>Eucarida</taxon>
        <taxon>Euphausiacea</taxon>
        <taxon>Euphausiidae</taxon>
        <taxon>Meganyctiphanes</taxon>
    </lineage>
</organism>
<evidence type="ECO:0000313" key="3">
    <source>
        <dbReference type="Proteomes" id="UP001497623"/>
    </source>
</evidence>
<reference evidence="2 3" key="1">
    <citation type="submission" date="2024-05" db="EMBL/GenBank/DDBJ databases">
        <authorList>
            <person name="Wallberg A."/>
        </authorList>
    </citation>
    <scope>NUCLEOTIDE SEQUENCE [LARGE SCALE GENOMIC DNA]</scope>
</reference>
<evidence type="ECO:0008006" key="4">
    <source>
        <dbReference type="Google" id="ProtNLM"/>
    </source>
</evidence>
<dbReference type="EMBL" id="CAXKWB010022399">
    <property type="protein sequence ID" value="CAL4124309.1"/>
    <property type="molecule type" value="Genomic_DNA"/>
</dbReference>
<feature type="chain" id="PRO_5043371249" description="CUB domain-containing protein" evidence="1">
    <location>
        <begin position="32"/>
        <end position="187"/>
    </location>
</feature>
<feature type="signal peptide" evidence="1">
    <location>
        <begin position="1"/>
        <end position="31"/>
    </location>
</feature>
<proteinExistence type="predicted"/>
<keyword evidence="1" id="KW-0732">Signal</keyword>
<dbReference type="Proteomes" id="UP001497623">
    <property type="component" value="Unassembled WGS sequence"/>
</dbReference>
<accession>A0AAV2REY9</accession>